<reference evidence="3 4" key="1">
    <citation type="submission" date="2018-04" db="EMBL/GenBank/DDBJ databases">
        <title>Genomic Encyclopedia of Type Strains, Phase IV (KMG-IV): sequencing the most valuable type-strain genomes for metagenomic binning, comparative biology and taxonomic classification.</title>
        <authorList>
            <person name="Goeker M."/>
        </authorList>
    </citation>
    <scope>NUCLEOTIDE SEQUENCE [LARGE SCALE GENOMIC DNA]</scope>
    <source>
        <strain evidence="3 4">DSM 28795</strain>
    </source>
</reference>
<dbReference type="PANTHER" id="PTHR34473:SF2">
    <property type="entry name" value="UPF0699 TRANSMEMBRANE PROTEIN YDBT"/>
    <property type="match status" value="1"/>
</dbReference>
<comment type="caution">
    <text evidence="3">The sequence shown here is derived from an EMBL/GenBank/DDBJ whole genome shotgun (WGS) entry which is preliminary data.</text>
</comment>
<feature type="transmembrane region" description="Helical" evidence="1">
    <location>
        <begin position="167"/>
        <end position="191"/>
    </location>
</feature>
<feature type="transmembrane region" description="Helical" evidence="1">
    <location>
        <begin position="211"/>
        <end position="237"/>
    </location>
</feature>
<evidence type="ECO:0000259" key="2">
    <source>
        <dbReference type="Pfam" id="PF03703"/>
    </source>
</evidence>
<feature type="domain" description="YdbS-like PH" evidence="2">
    <location>
        <begin position="55"/>
        <end position="127"/>
    </location>
</feature>
<keyword evidence="1" id="KW-0472">Membrane</keyword>
<proteinExistence type="predicted"/>
<feature type="transmembrane region" description="Helical" evidence="1">
    <location>
        <begin position="12"/>
        <end position="33"/>
    </location>
</feature>
<name>A0A2U1DF76_9LACO</name>
<dbReference type="Proteomes" id="UP000245433">
    <property type="component" value="Unassembled WGS sequence"/>
</dbReference>
<dbReference type="InterPro" id="IPR014529">
    <property type="entry name" value="UCP026631"/>
</dbReference>
<protein>
    <submittedName>
        <fullName evidence="3">Putative membrane protein YdbT with pleckstrin-like domain</fullName>
    </submittedName>
</protein>
<sequence>MINKQHLHPFALLIKVGFLFRDFLPAVLGFVFLRQYWQIWLILPVVLILWACLDYYCFTYEMTDKELIVNSGVIIKQQRHIPYQQIQNLQRRQWFFLEPFGVETLIVDTGAKEKDQGEVTLLAVSNVVRMLLDFNSSEPTDLAQLPAEPVEEEVKKAAEYKIGFKELALYAMTNPDILGQFLFVLVISNHLGLMDILSNASDTVVDHVNHYGLVPILIVLNVIILGLMVVNLARVLLRLYGFTVIRQDNLLTVKRGLIQKSILHVSINRIQSIHIRQNIFRQIFGLVTVELDLIADATKSDEQKRVTLIPVISQDKVYSVLKEFLDYTPEQAPTIKTGDWYTSWLFVRNALVGVGIVAMAVAIFYHGFWYWIALMPLIILAIIFGWYKGYYTGINRYDDGHLALRTARQLTNDTVLIGWHEIQSMSVDASLLMVWTKRANLIVSVRSGNQVLRLRYRYLPTQEVEDIFKWYREYV</sequence>
<feature type="transmembrane region" description="Helical" evidence="1">
    <location>
        <begin position="345"/>
        <end position="363"/>
    </location>
</feature>
<feature type="transmembrane region" description="Helical" evidence="1">
    <location>
        <begin position="39"/>
        <end position="58"/>
    </location>
</feature>
<dbReference type="InterPro" id="IPR005182">
    <property type="entry name" value="YdbS-like_PH"/>
</dbReference>
<accession>A0A2U1DF76</accession>
<dbReference type="RefSeq" id="WP_089937629.1">
    <property type="nucleotide sequence ID" value="NZ_CAKOEX010000001.1"/>
</dbReference>
<dbReference type="PIRSF" id="PIRSF026631">
    <property type="entry name" value="UCP026631"/>
    <property type="match status" value="1"/>
</dbReference>
<feature type="transmembrane region" description="Helical" evidence="1">
    <location>
        <begin position="369"/>
        <end position="387"/>
    </location>
</feature>
<keyword evidence="1" id="KW-1133">Transmembrane helix</keyword>
<gene>
    <name evidence="3" type="ORF">C7384_101248</name>
</gene>
<dbReference type="EMBL" id="QEKT01000001">
    <property type="protein sequence ID" value="PVY86333.1"/>
    <property type="molecule type" value="Genomic_DNA"/>
</dbReference>
<feature type="domain" description="YdbS-like PH" evidence="2">
    <location>
        <begin position="242"/>
        <end position="313"/>
    </location>
</feature>
<evidence type="ECO:0000256" key="1">
    <source>
        <dbReference type="SAM" id="Phobius"/>
    </source>
</evidence>
<dbReference type="AlphaFoldDB" id="A0A2U1DF76"/>
<evidence type="ECO:0000313" key="4">
    <source>
        <dbReference type="Proteomes" id="UP000245433"/>
    </source>
</evidence>
<dbReference type="OrthoDB" id="2195155at2"/>
<keyword evidence="1" id="KW-0812">Transmembrane</keyword>
<dbReference type="PANTHER" id="PTHR34473">
    <property type="entry name" value="UPF0699 TRANSMEMBRANE PROTEIN YDBS"/>
    <property type="match status" value="1"/>
</dbReference>
<dbReference type="Pfam" id="PF03703">
    <property type="entry name" value="bPH_2"/>
    <property type="match status" value="2"/>
</dbReference>
<evidence type="ECO:0000313" key="3">
    <source>
        <dbReference type="EMBL" id="PVY86333.1"/>
    </source>
</evidence>
<keyword evidence="4" id="KW-1185">Reference proteome</keyword>
<organism evidence="3 4">
    <name type="scientific">Convivina intestini</name>
    <dbReference type="NCBI Taxonomy" id="1505726"/>
    <lineage>
        <taxon>Bacteria</taxon>
        <taxon>Bacillati</taxon>
        <taxon>Bacillota</taxon>
        <taxon>Bacilli</taxon>
        <taxon>Lactobacillales</taxon>
        <taxon>Lactobacillaceae</taxon>
        <taxon>Convivina</taxon>
    </lineage>
</organism>